<protein>
    <recommendedName>
        <fullName evidence="3">DUF4411 family protein</fullName>
    </recommendedName>
</protein>
<name>A0A1I3WE68_9GAMM</name>
<evidence type="ECO:0000313" key="1">
    <source>
        <dbReference type="EMBL" id="SFK05838.1"/>
    </source>
</evidence>
<keyword evidence="2" id="KW-1185">Reference proteome</keyword>
<reference evidence="2" key="1">
    <citation type="submission" date="2016-10" db="EMBL/GenBank/DDBJ databases">
        <authorList>
            <person name="Varghese N."/>
            <person name="Submissions S."/>
        </authorList>
    </citation>
    <scope>NUCLEOTIDE SEQUENCE [LARGE SCALE GENOMIC DNA]</scope>
    <source>
        <strain evidence="2">DSM 11578</strain>
    </source>
</reference>
<dbReference type="Pfam" id="PF14367">
    <property type="entry name" value="DUF4411"/>
    <property type="match status" value="1"/>
</dbReference>
<evidence type="ECO:0000313" key="2">
    <source>
        <dbReference type="Proteomes" id="UP000198924"/>
    </source>
</evidence>
<dbReference type="Proteomes" id="UP000198924">
    <property type="component" value="Unassembled WGS sequence"/>
</dbReference>
<dbReference type="EMBL" id="FOSH01000004">
    <property type="protein sequence ID" value="SFK05838.1"/>
    <property type="molecule type" value="Genomic_DNA"/>
</dbReference>
<evidence type="ECO:0008006" key="3">
    <source>
        <dbReference type="Google" id="ProtNLM"/>
    </source>
</evidence>
<proteinExistence type="predicted"/>
<gene>
    <name evidence="1" type="ORF">SAMN04488079_104170</name>
</gene>
<dbReference type="InterPro" id="IPR016541">
    <property type="entry name" value="UCP008505"/>
</dbReference>
<accession>A0A1I3WE68</accession>
<organism evidence="1 2">
    <name type="scientific">Methylophaga sulfidovorans</name>
    <dbReference type="NCBI Taxonomy" id="45496"/>
    <lineage>
        <taxon>Bacteria</taxon>
        <taxon>Pseudomonadati</taxon>
        <taxon>Pseudomonadota</taxon>
        <taxon>Gammaproteobacteria</taxon>
        <taxon>Thiotrichales</taxon>
        <taxon>Piscirickettsiaceae</taxon>
        <taxon>Methylophaga</taxon>
    </lineage>
</organism>
<sequence length="145" mass="16477">MKVCPGFWSWLENNNQTEKVLSIDYIRDELSKGNDEFTDWAEDNKGFFLSCDDIDTQTRYAEVAAYASTLNMNAGALDEFLGIADSWLIAKALTLEDAVIVTHEKKDPNIKRKILIPNVCEHFGQKYINTFELLESCEAKFILAA</sequence>
<dbReference type="AlphaFoldDB" id="A0A1I3WE68"/>
<dbReference type="STRING" id="45496.SAMN04488079_104170"/>